<dbReference type="SUPFAM" id="SSF75005">
    <property type="entry name" value="Arabinanase/levansucrase/invertase"/>
    <property type="match status" value="1"/>
</dbReference>
<keyword evidence="2" id="KW-1185">Reference proteome</keyword>
<dbReference type="RefSeq" id="WP_069908589.1">
    <property type="nucleotide sequence ID" value="NZ_LAJE02000080.1"/>
</dbReference>
<protein>
    <recommendedName>
        <fullName evidence="3">Glycosyl hydrolase family 32 N-terminal domain-containing protein</fullName>
    </recommendedName>
</protein>
<dbReference type="AlphaFoldDB" id="A0A1E5XUJ3"/>
<dbReference type="Gene3D" id="2.115.10.20">
    <property type="entry name" value="Glycosyl hydrolase domain, family 43"/>
    <property type="match status" value="1"/>
</dbReference>
<dbReference type="OrthoDB" id="180690at2"/>
<dbReference type="Proteomes" id="UP000095463">
    <property type="component" value="Unassembled WGS sequence"/>
</dbReference>
<organism evidence="1 2">
    <name type="scientific">Devosia insulae DS-56</name>
    <dbReference type="NCBI Taxonomy" id="1116389"/>
    <lineage>
        <taxon>Bacteria</taxon>
        <taxon>Pseudomonadati</taxon>
        <taxon>Pseudomonadota</taxon>
        <taxon>Alphaproteobacteria</taxon>
        <taxon>Hyphomicrobiales</taxon>
        <taxon>Devosiaceae</taxon>
        <taxon>Devosia</taxon>
    </lineage>
</organism>
<proteinExistence type="predicted"/>
<comment type="caution">
    <text evidence="1">The sequence shown here is derived from an EMBL/GenBank/DDBJ whole genome shotgun (WGS) entry which is preliminary data.</text>
</comment>
<name>A0A1E5XUJ3_9HYPH</name>
<evidence type="ECO:0000313" key="1">
    <source>
        <dbReference type="EMBL" id="OEO32252.1"/>
    </source>
</evidence>
<dbReference type="EMBL" id="LAJE02000080">
    <property type="protein sequence ID" value="OEO32252.1"/>
    <property type="molecule type" value="Genomic_DNA"/>
</dbReference>
<reference evidence="1 2" key="1">
    <citation type="journal article" date="2015" name="Genome Announc.">
        <title>Genome Assemblies of Three Soil-Associated Devosia species: D. insulae, D. limi, and D. soli.</title>
        <authorList>
            <person name="Hassan Y.I."/>
            <person name="Lepp D."/>
            <person name="Zhou T."/>
        </authorList>
    </citation>
    <scope>NUCLEOTIDE SEQUENCE [LARGE SCALE GENOMIC DNA]</scope>
    <source>
        <strain evidence="1 2">DS-56</strain>
    </source>
</reference>
<evidence type="ECO:0008006" key="3">
    <source>
        <dbReference type="Google" id="ProtNLM"/>
    </source>
</evidence>
<sequence length="518" mass="58435">MYDATALQIGRLPQLFVDNLLIEQTDCLTRRWHKPQRLTAEPVIRADRPWENTLYFTYSNFNVLQDPTDGLIKCWYEDIGPITPHRTHPWKNRMLYAVSRNGIDFEKPALGKVTIDGHDTNIYAGYVEGATPDANNPWADVGIHSAAVVIDPTSSDARYRMLFSLAREGQRHQMVCGYSTDGINWHPYGERPTFGTSGGQLSDVSTITFDPETRLFLHYTRHGGMHGAGVPETSPGKSWLEGARFQTYFPGRPDLMNKRRVFRTVSADFLHWADPVAISTPDEVIDNLDTAHYGLSQFRVGAMHLGTLGVFHYVDNEMEVRLLYSHDGIHFRPADNGQPFLAPRRGNAWDRHMVSIISPPVRVGDEWYFYHGGSEAHHDWWWAGPYELDHEEARRPSEHVRFGMGIATLRYEGIASLDAIQPRPGRLVTRPLSFDGKTLSINARVRTNGAIRVGLLDSSGGAISGYGLDDCLPFTGDAIRHAVRWRGQAELPPAKHPGQFRKFVITIDEAEIFGFVVE</sequence>
<accession>A0A1E5XUJ3</accession>
<evidence type="ECO:0000313" key="2">
    <source>
        <dbReference type="Proteomes" id="UP000095463"/>
    </source>
</evidence>
<dbReference type="InterPro" id="IPR023296">
    <property type="entry name" value="Glyco_hydro_beta-prop_sf"/>
</dbReference>
<gene>
    <name evidence="1" type="ORF">VW23_012485</name>
</gene>